<protein>
    <submittedName>
        <fullName evidence="1">Apoptosis inducing factor</fullName>
    </submittedName>
</protein>
<accession>A0A152A9I9</accession>
<proteinExistence type="predicted"/>
<organism evidence="1 2">
    <name type="scientific">Tieghemostelium lacteum</name>
    <name type="common">Slime mold</name>
    <name type="synonym">Dictyostelium lacteum</name>
    <dbReference type="NCBI Taxonomy" id="361077"/>
    <lineage>
        <taxon>Eukaryota</taxon>
        <taxon>Amoebozoa</taxon>
        <taxon>Evosea</taxon>
        <taxon>Eumycetozoa</taxon>
        <taxon>Dictyostelia</taxon>
        <taxon>Dictyosteliales</taxon>
        <taxon>Raperosteliaceae</taxon>
        <taxon>Tieghemostelium</taxon>
    </lineage>
</organism>
<evidence type="ECO:0000313" key="1">
    <source>
        <dbReference type="EMBL" id="KYR02892.1"/>
    </source>
</evidence>
<dbReference type="InParanoid" id="A0A152A9I9"/>
<keyword evidence="2" id="KW-1185">Reference proteome</keyword>
<name>A0A152A9I9_TIELA</name>
<evidence type="ECO:0000313" key="2">
    <source>
        <dbReference type="Proteomes" id="UP000076078"/>
    </source>
</evidence>
<comment type="caution">
    <text evidence="1">The sequence shown here is derived from an EMBL/GenBank/DDBJ whole genome shotgun (WGS) entry which is preliminary data.</text>
</comment>
<dbReference type="SUPFAM" id="SSF52047">
    <property type="entry name" value="RNI-like"/>
    <property type="match status" value="1"/>
</dbReference>
<dbReference type="AlphaFoldDB" id="A0A152A9I9"/>
<gene>
    <name evidence="1" type="ORF">DLAC_00369</name>
</gene>
<dbReference type="Proteomes" id="UP000076078">
    <property type="component" value="Unassembled WGS sequence"/>
</dbReference>
<sequence>MFKSNLVNQKDRAAIEKENINFQSTLPNIILIKILNHLLDDLYFIQHHHRLRRFIKVFSLINKDFKKNILTKVIIYSKYCIEKSHNIEEFLKLSKYITFSDGIYFYASEKTIITKELMGTLKEYIYTHNIPFHVNCNNIENGLKKYMIEYLDDVYKDQLKSIIVSRIRKPSTPVDRIMYKSNKEKVKLNSIESITLFPNKEITPYQNIIDCINPLTVRSLNVISQMVMEGYHNLTTPFKHLKTLHFTTIFYQQIPLIATIVQQNTLLENFDFSMGYNGNEQFSLSPLFNALRSHSSITKIIMYIEDGNHAEISEQLVDYLNSNKTLTELVYNITLDLDLESSNFIPLPKSKITNQTLKSIIVPVPIFNIFELWQNVNPKMMKIHNFATSFTSNVSYTDIDYTKIVSLFPNLTNLIIRNIQLDHVNWIDNLCGLALPKLPLTILILQFDDYLKLPNMNIISSIQNSRTLVNLSISINDQTDPLDLFKNSIPTLNFVSIKKVKMSDSIAKAIWDNRNITSLDISFYDFPNEITFLTNLITINKTIQHLTYNFLTSLLPYSDNSLLPTFLSSLENNQTLKYLSLIPMPFLSPYNDTFFQLKNTKMIQ</sequence>
<dbReference type="EMBL" id="LODT01000001">
    <property type="protein sequence ID" value="KYR02892.1"/>
    <property type="molecule type" value="Genomic_DNA"/>
</dbReference>
<reference evidence="1 2" key="1">
    <citation type="submission" date="2015-12" db="EMBL/GenBank/DDBJ databases">
        <title>Dictyostelia acquired genes for synthesis and detection of signals that induce cell-type specialization by lateral gene transfer from prokaryotes.</title>
        <authorList>
            <person name="Gloeckner G."/>
            <person name="Schaap P."/>
        </authorList>
    </citation>
    <scope>NUCLEOTIDE SEQUENCE [LARGE SCALE GENOMIC DNA]</scope>
    <source>
        <strain evidence="1 2">TK</strain>
    </source>
</reference>